<dbReference type="SMART" id="SM00866">
    <property type="entry name" value="UTRA"/>
    <property type="match status" value="1"/>
</dbReference>
<dbReference type="Gene3D" id="1.10.10.10">
    <property type="entry name" value="Winged helix-like DNA-binding domain superfamily/Winged helix DNA-binding domain"/>
    <property type="match status" value="1"/>
</dbReference>
<dbReference type="GO" id="GO:0003677">
    <property type="term" value="F:DNA binding"/>
    <property type="evidence" value="ECO:0007669"/>
    <property type="project" value="UniProtKB-KW"/>
</dbReference>
<dbReference type="Pfam" id="PF00392">
    <property type="entry name" value="GntR"/>
    <property type="match status" value="1"/>
</dbReference>
<evidence type="ECO:0000313" key="5">
    <source>
        <dbReference type="EMBL" id="MPM63322.1"/>
    </source>
</evidence>
<evidence type="ECO:0000256" key="1">
    <source>
        <dbReference type="ARBA" id="ARBA00023015"/>
    </source>
</evidence>
<dbReference type="InterPro" id="IPR036388">
    <property type="entry name" value="WH-like_DNA-bd_sf"/>
</dbReference>
<evidence type="ECO:0000256" key="3">
    <source>
        <dbReference type="ARBA" id="ARBA00023163"/>
    </source>
</evidence>
<dbReference type="SUPFAM" id="SSF46785">
    <property type="entry name" value="Winged helix' DNA-binding domain"/>
    <property type="match status" value="1"/>
</dbReference>
<protein>
    <submittedName>
        <fullName evidence="5">HTH-type transcriptional repressor YvoA</fullName>
    </submittedName>
</protein>
<dbReference type="PANTHER" id="PTHR44846:SF17">
    <property type="entry name" value="GNTR-FAMILY TRANSCRIPTIONAL REGULATOR"/>
    <property type="match status" value="1"/>
</dbReference>
<organism evidence="5">
    <name type="scientific">bioreactor metagenome</name>
    <dbReference type="NCBI Taxonomy" id="1076179"/>
    <lineage>
        <taxon>unclassified sequences</taxon>
        <taxon>metagenomes</taxon>
        <taxon>ecological metagenomes</taxon>
    </lineage>
</organism>
<keyword evidence="1" id="KW-0805">Transcription regulation</keyword>
<dbReference type="InterPro" id="IPR050679">
    <property type="entry name" value="Bact_HTH_transcr_reg"/>
</dbReference>
<evidence type="ECO:0000256" key="2">
    <source>
        <dbReference type="ARBA" id="ARBA00023125"/>
    </source>
</evidence>
<dbReference type="GO" id="GO:0045892">
    <property type="term" value="P:negative regulation of DNA-templated transcription"/>
    <property type="evidence" value="ECO:0007669"/>
    <property type="project" value="TreeGrafter"/>
</dbReference>
<dbReference type="PANTHER" id="PTHR44846">
    <property type="entry name" value="MANNOSYL-D-GLYCERATE TRANSPORT/METABOLISM SYSTEM REPRESSOR MNGR-RELATED"/>
    <property type="match status" value="1"/>
</dbReference>
<dbReference type="CDD" id="cd07377">
    <property type="entry name" value="WHTH_GntR"/>
    <property type="match status" value="1"/>
</dbReference>
<sequence>MNRETVTQPRPESLNEPFVPAISIDRDSAIPLYQQICQPLSELIGSGWLVPGQLIEDEVAMANRLRVSRPTARRALEELVNRGLVIRRRRVGTRVAPRHVHRPLGLTSLYDDLKESGYEIRSEVLSYEVLLAKESQAAHLNTAVGSEIVQIRRLRFIDDAPLALMNNLIPFDVAPSFSELNEQGLYACMRKRGVNPYSAEQSIGARLTGRSDADLLNVDTGSALVTMQRTTYDHTGRVIEFGDHVYVSSLYSYRLQLFV</sequence>
<dbReference type="InterPro" id="IPR028978">
    <property type="entry name" value="Chorismate_lyase_/UTRA_dom_sf"/>
</dbReference>
<reference evidence="5" key="1">
    <citation type="submission" date="2019-08" db="EMBL/GenBank/DDBJ databases">
        <authorList>
            <person name="Kucharzyk K."/>
            <person name="Murdoch R.W."/>
            <person name="Higgins S."/>
            <person name="Loffler F."/>
        </authorList>
    </citation>
    <scope>NUCLEOTIDE SEQUENCE</scope>
</reference>
<dbReference type="PROSITE" id="PS50949">
    <property type="entry name" value="HTH_GNTR"/>
    <property type="match status" value="1"/>
</dbReference>
<evidence type="ECO:0000259" key="4">
    <source>
        <dbReference type="PROSITE" id="PS50949"/>
    </source>
</evidence>
<dbReference type="SUPFAM" id="SSF64288">
    <property type="entry name" value="Chorismate lyase-like"/>
    <property type="match status" value="1"/>
</dbReference>
<keyword evidence="3" id="KW-0804">Transcription</keyword>
<comment type="caution">
    <text evidence="5">The sequence shown here is derived from an EMBL/GenBank/DDBJ whole genome shotgun (WGS) entry which is preliminary data.</text>
</comment>
<dbReference type="Gene3D" id="3.40.1410.10">
    <property type="entry name" value="Chorismate lyase-like"/>
    <property type="match status" value="1"/>
</dbReference>
<proteinExistence type="predicted"/>
<dbReference type="InterPro" id="IPR036390">
    <property type="entry name" value="WH_DNA-bd_sf"/>
</dbReference>
<dbReference type="Pfam" id="PF07702">
    <property type="entry name" value="UTRA"/>
    <property type="match status" value="1"/>
</dbReference>
<dbReference type="SMART" id="SM00345">
    <property type="entry name" value="HTH_GNTR"/>
    <property type="match status" value="1"/>
</dbReference>
<accession>A0A645BDC2</accession>
<keyword evidence="2" id="KW-0238">DNA-binding</keyword>
<dbReference type="InterPro" id="IPR000524">
    <property type="entry name" value="Tscrpt_reg_HTH_GntR"/>
</dbReference>
<name>A0A645BDC2_9ZZZZ</name>
<dbReference type="AlphaFoldDB" id="A0A645BDC2"/>
<dbReference type="InterPro" id="IPR011663">
    <property type="entry name" value="UTRA"/>
</dbReference>
<gene>
    <name evidence="5" type="primary">yvoA_23</name>
    <name evidence="5" type="ORF">SDC9_110202</name>
</gene>
<feature type="domain" description="HTH gntR-type" evidence="4">
    <location>
        <begin position="30"/>
        <end position="98"/>
    </location>
</feature>
<dbReference type="EMBL" id="VSSQ01019343">
    <property type="protein sequence ID" value="MPM63322.1"/>
    <property type="molecule type" value="Genomic_DNA"/>
</dbReference>
<dbReference type="GO" id="GO:0003700">
    <property type="term" value="F:DNA-binding transcription factor activity"/>
    <property type="evidence" value="ECO:0007669"/>
    <property type="project" value="InterPro"/>
</dbReference>